<evidence type="ECO:0000256" key="1">
    <source>
        <dbReference type="SAM" id="Phobius"/>
    </source>
</evidence>
<name>A0ABV6GCK8_9BACI</name>
<organism evidence="2 3">
    <name type="scientific">Metabacillus herbersteinensis</name>
    <dbReference type="NCBI Taxonomy" id="283816"/>
    <lineage>
        <taxon>Bacteria</taxon>
        <taxon>Bacillati</taxon>
        <taxon>Bacillota</taxon>
        <taxon>Bacilli</taxon>
        <taxon>Bacillales</taxon>
        <taxon>Bacillaceae</taxon>
        <taxon>Metabacillus</taxon>
    </lineage>
</organism>
<reference evidence="2 3" key="1">
    <citation type="submission" date="2024-09" db="EMBL/GenBank/DDBJ databases">
        <authorList>
            <person name="Sun Q."/>
            <person name="Mori K."/>
        </authorList>
    </citation>
    <scope>NUCLEOTIDE SEQUENCE [LARGE SCALE GENOMIC DNA]</scope>
    <source>
        <strain evidence="2 3">CCM 7228</strain>
    </source>
</reference>
<keyword evidence="1" id="KW-0812">Transmembrane</keyword>
<keyword evidence="3" id="KW-1185">Reference proteome</keyword>
<protein>
    <submittedName>
        <fullName evidence="2">Uncharacterized protein</fullName>
    </submittedName>
</protein>
<comment type="caution">
    <text evidence="2">The sequence shown here is derived from an EMBL/GenBank/DDBJ whole genome shotgun (WGS) entry which is preliminary data.</text>
</comment>
<dbReference type="EMBL" id="JBHLVO010000003">
    <property type="protein sequence ID" value="MFC0271161.1"/>
    <property type="molecule type" value="Genomic_DNA"/>
</dbReference>
<keyword evidence="1" id="KW-1133">Transmembrane helix</keyword>
<dbReference type="RefSeq" id="WP_378931907.1">
    <property type="nucleotide sequence ID" value="NZ_JBHLVO010000003.1"/>
</dbReference>
<sequence>MKRALVLGGTQIFGKKLVKKLQTLLSLLIIWTVHGLLMLNAQKKKVFLFHL</sequence>
<evidence type="ECO:0000313" key="2">
    <source>
        <dbReference type="EMBL" id="MFC0271161.1"/>
    </source>
</evidence>
<accession>A0ABV6GCK8</accession>
<proteinExistence type="predicted"/>
<evidence type="ECO:0000313" key="3">
    <source>
        <dbReference type="Proteomes" id="UP001589854"/>
    </source>
</evidence>
<dbReference type="Proteomes" id="UP001589854">
    <property type="component" value="Unassembled WGS sequence"/>
</dbReference>
<feature type="transmembrane region" description="Helical" evidence="1">
    <location>
        <begin position="24"/>
        <end position="41"/>
    </location>
</feature>
<keyword evidence="1" id="KW-0472">Membrane</keyword>
<gene>
    <name evidence="2" type="ORF">ACFFIX_06815</name>
</gene>